<dbReference type="PANTHER" id="PTHR37184:SF2">
    <property type="entry name" value="CLAVATA3_ESR (CLE)-RELATED PROTEIN 43"/>
    <property type="match status" value="1"/>
</dbReference>
<dbReference type="EMBL" id="WHWC01000017">
    <property type="protein sequence ID" value="KAG8366615.1"/>
    <property type="molecule type" value="Genomic_DNA"/>
</dbReference>
<accession>A0AAV6WHZ7</accession>
<evidence type="ECO:0000313" key="3">
    <source>
        <dbReference type="Proteomes" id="UP000826271"/>
    </source>
</evidence>
<gene>
    <name evidence="2" type="ORF">BUALT_Bualt17G0098200</name>
</gene>
<organism evidence="2 3">
    <name type="scientific">Buddleja alternifolia</name>
    <dbReference type="NCBI Taxonomy" id="168488"/>
    <lineage>
        <taxon>Eukaryota</taxon>
        <taxon>Viridiplantae</taxon>
        <taxon>Streptophyta</taxon>
        <taxon>Embryophyta</taxon>
        <taxon>Tracheophyta</taxon>
        <taxon>Spermatophyta</taxon>
        <taxon>Magnoliopsida</taxon>
        <taxon>eudicotyledons</taxon>
        <taxon>Gunneridae</taxon>
        <taxon>Pentapetalae</taxon>
        <taxon>asterids</taxon>
        <taxon>lamiids</taxon>
        <taxon>Lamiales</taxon>
        <taxon>Scrophulariaceae</taxon>
        <taxon>Buddlejeae</taxon>
        <taxon>Buddleja</taxon>
    </lineage>
</organism>
<feature type="signal peptide" evidence="1">
    <location>
        <begin position="1"/>
        <end position="30"/>
    </location>
</feature>
<reference evidence="2" key="1">
    <citation type="submission" date="2019-10" db="EMBL/GenBank/DDBJ databases">
        <authorList>
            <person name="Zhang R."/>
            <person name="Pan Y."/>
            <person name="Wang J."/>
            <person name="Ma R."/>
            <person name="Yu S."/>
        </authorList>
    </citation>
    <scope>NUCLEOTIDE SEQUENCE</scope>
    <source>
        <strain evidence="2">LA-IB0</strain>
        <tissue evidence="2">Leaf</tissue>
    </source>
</reference>
<comment type="caution">
    <text evidence="2">The sequence shown here is derived from an EMBL/GenBank/DDBJ whole genome shotgun (WGS) entry which is preliminary data.</text>
</comment>
<name>A0AAV6WHZ7_9LAMI</name>
<proteinExistence type="predicted"/>
<evidence type="ECO:0000313" key="2">
    <source>
        <dbReference type="EMBL" id="KAG8366615.1"/>
    </source>
</evidence>
<dbReference type="InterPro" id="IPR040274">
    <property type="entry name" value="CLE27/CLE43"/>
</dbReference>
<protein>
    <submittedName>
        <fullName evidence="2">Uncharacterized protein</fullName>
    </submittedName>
</protein>
<keyword evidence="1" id="KW-0732">Signal</keyword>
<dbReference type="Proteomes" id="UP000826271">
    <property type="component" value="Unassembled WGS sequence"/>
</dbReference>
<dbReference type="AlphaFoldDB" id="A0AAV6WHZ7"/>
<evidence type="ECO:0000256" key="1">
    <source>
        <dbReference type="SAM" id="SignalP"/>
    </source>
</evidence>
<keyword evidence="3" id="KW-1185">Reference proteome</keyword>
<dbReference type="PANTHER" id="PTHR37184">
    <property type="entry name" value="CLAVATA3/ESR (CLE)-RELATED PROTEIN 27"/>
    <property type="match status" value="1"/>
</dbReference>
<feature type="chain" id="PRO_5043406314" evidence="1">
    <location>
        <begin position="31"/>
        <end position="101"/>
    </location>
</feature>
<sequence>MSFSGEKRPFYPSPLVLLLIISLLHIRVPSQSKAVAIRIIPRSLGALEEPPPPPGKINQTKIFKEYFNGRISDLNSTTTSTNGTFLDYKRRIPSCPDALHN</sequence>